<dbReference type="STRING" id="573370.DMR_09660"/>
<proteinExistence type="predicted"/>
<gene>
    <name evidence="1" type="ordered locus">DMR_09660</name>
</gene>
<evidence type="ECO:0000313" key="1">
    <source>
        <dbReference type="EMBL" id="BAH74457.1"/>
    </source>
</evidence>
<dbReference type="Proteomes" id="UP000009071">
    <property type="component" value="Chromosome"/>
</dbReference>
<name>C4XKR8_SOLM1</name>
<protein>
    <submittedName>
        <fullName evidence="1">Uncharacterized protein</fullName>
    </submittedName>
</protein>
<accession>C4XKR8</accession>
<sequence>MSSPHNQHKKMPYKDLRFISNSILGEISTTTYDKKVLLIMYYSELLALTFVEIDELFKTHGRTKLHEIIYLDIKFVEYIYSLFLGSGIDTIMNQIFERLIKIEELLHQREMLKSCERSGLAQ</sequence>
<organism evidence="1 2">
    <name type="scientific">Solidesulfovibrio magneticus (strain ATCC 700980 / DSM 13731 / RS-1)</name>
    <name type="common">Desulfovibrio magneticus</name>
    <dbReference type="NCBI Taxonomy" id="573370"/>
    <lineage>
        <taxon>Bacteria</taxon>
        <taxon>Pseudomonadati</taxon>
        <taxon>Thermodesulfobacteriota</taxon>
        <taxon>Desulfovibrionia</taxon>
        <taxon>Desulfovibrionales</taxon>
        <taxon>Desulfovibrionaceae</taxon>
        <taxon>Solidesulfovibrio</taxon>
    </lineage>
</organism>
<dbReference type="AlphaFoldDB" id="C4XKR8"/>
<dbReference type="EMBL" id="AP010904">
    <property type="protein sequence ID" value="BAH74457.1"/>
    <property type="molecule type" value="Genomic_DNA"/>
</dbReference>
<evidence type="ECO:0000313" key="2">
    <source>
        <dbReference type="Proteomes" id="UP000009071"/>
    </source>
</evidence>
<keyword evidence="2" id="KW-1185">Reference proteome</keyword>
<dbReference type="HOGENOM" id="CLU_160558_0_0_7"/>
<reference evidence="1 2" key="1">
    <citation type="journal article" date="2009" name="Genome Res.">
        <title>Whole genome sequence of Desulfovibrio magneticus strain RS-1 revealed common gene clusters in magnetotactic bacteria.</title>
        <authorList>
            <person name="Nakazawa H."/>
            <person name="Arakaki A."/>
            <person name="Narita-Yamada S."/>
            <person name="Yashiro I."/>
            <person name="Jinno K."/>
            <person name="Aoki N."/>
            <person name="Tsuruyama A."/>
            <person name="Okamura Y."/>
            <person name="Tanikawa S."/>
            <person name="Fujita N."/>
            <person name="Takeyama H."/>
            <person name="Matsunaga T."/>
        </authorList>
    </citation>
    <scope>NUCLEOTIDE SEQUENCE [LARGE SCALE GENOMIC DNA]</scope>
    <source>
        <strain evidence="2">ATCC 700980 / DSM 13731 / RS-1</strain>
    </source>
</reference>
<dbReference type="KEGG" id="dma:DMR_09660"/>